<evidence type="ECO:0000313" key="2">
    <source>
        <dbReference type="Proteomes" id="UP001589813"/>
    </source>
</evidence>
<proteinExistence type="predicted"/>
<dbReference type="EMBL" id="JBHLXP010000001">
    <property type="protein sequence ID" value="MFC0048192.1"/>
    <property type="molecule type" value="Genomic_DNA"/>
</dbReference>
<gene>
    <name evidence="1" type="ORF">ACFFJP_07795</name>
</gene>
<name>A0ABV6BBK5_9GAMM</name>
<dbReference type="InterPro" id="IPR043504">
    <property type="entry name" value="Peptidase_S1_PA_chymotrypsin"/>
</dbReference>
<reference evidence="1 2" key="1">
    <citation type="submission" date="2024-09" db="EMBL/GenBank/DDBJ databases">
        <authorList>
            <person name="Sun Q."/>
            <person name="Mori K."/>
        </authorList>
    </citation>
    <scope>NUCLEOTIDE SEQUENCE [LARGE SCALE GENOMIC DNA]</scope>
    <source>
        <strain evidence="1 2">KCTC 23315</strain>
    </source>
</reference>
<dbReference type="RefSeq" id="WP_377242140.1">
    <property type="nucleotide sequence ID" value="NZ_JBHLXP010000001.1"/>
</dbReference>
<dbReference type="Pfam" id="PF13365">
    <property type="entry name" value="Trypsin_2"/>
    <property type="match status" value="1"/>
</dbReference>
<keyword evidence="2" id="KW-1185">Reference proteome</keyword>
<accession>A0ABV6BBK5</accession>
<dbReference type="SUPFAM" id="SSF50494">
    <property type="entry name" value="Trypsin-like serine proteases"/>
    <property type="match status" value="1"/>
</dbReference>
<dbReference type="Proteomes" id="UP001589813">
    <property type="component" value="Unassembled WGS sequence"/>
</dbReference>
<dbReference type="Gene3D" id="2.40.10.10">
    <property type="entry name" value="Trypsin-like serine proteases"/>
    <property type="match status" value="2"/>
</dbReference>
<comment type="caution">
    <text evidence="1">The sequence shown here is derived from an EMBL/GenBank/DDBJ whole genome shotgun (WGS) entry which is preliminary data.</text>
</comment>
<evidence type="ECO:0000313" key="1">
    <source>
        <dbReference type="EMBL" id="MFC0048192.1"/>
    </source>
</evidence>
<dbReference type="InterPro" id="IPR009003">
    <property type="entry name" value="Peptidase_S1_PA"/>
</dbReference>
<organism evidence="1 2">
    <name type="scientific">Rheinheimera tilapiae</name>
    <dbReference type="NCBI Taxonomy" id="875043"/>
    <lineage>
        <taxon>Bacteria</taxon>
        <taxon>Pseudomonadati</taxon>
        <taxon>Pseudomonadota</taxon>
        <taxon>Gammaproteobacteria</taxon>
        <taxon>Chromatiales</taxon>
        <taxon>Chromatiaceae</taxon>
        <taxon>Rheinheimera</taxon>
    </lineage>
</organism>
<protein>
    <submittedName>
        <fullName evidence="1">Trypsin-like peptidase domain-containing protein</fullName>
    </submittedName>
</protein>
<dbReference type="PANTHER" id="PTHR22939">
    <property type="entry name" value="SERINE PROTEASE FAMILY S1C HTRA-RELATED"/>
    <property type="match status" value="1"/>
</dbReference>
<sequence length="233" mass="24897">MPELITQLKPSVVALAIYSPAASPRLKLLGSGFVVAPGNLIVTNHHVIATPVDKNKNEIYVVLSGHGQQPQVHQIKKTLLDRSHDLAVLEIAETLPAVKLASSDYVAEGTQLAFTGYPITGVLGLYPATHGALLSALTPIAIPAENSQVISAATLRQLRDPFMIYQLDGTAYPGNSGSMLYRQDTGEVVGVINMVLVKSSREAILSDPSGISYAIPIKHLHQLLSQAPNRDQP</sequence>
<dbReference type="PANTHER" id="PTHR22939:SF129">
    <property type="entry name" value="SERINE PROTEASE HTRA2, MITOCHONDRIAL"/>
    <property type="match status" value="1"/>
</dbReference>